<sequence length="165" mass="18913">MYKQTVKAMRRRFEENSRSRMDLKVVKERCQGRQDDHMMADYCWTEENLIKGVLLNELRAKRPGRSAGAGPAECAGGAAAPSAALRAQFRINSQVHQRVVYVWTEKNVYKGKYERDRRPPTRRLKGARLNLIEGNNRGPPPARRRLDNARSSAKDSSNIILNELF</sequence>
<gene>
    <name evidence="2" type="ORF">EVAR_94532_1</name>
</gene>
<organism evidence="2 3">
    <name type="scientific">Eumeta variegata</name>
    <name type="common">Bagworm moth</name>
    <name type="synonym">Eumeta japonica</name>
    <dbReference type="NCBI Taxonomy" id="151549"/>
    <lineage>
        <taxon>Eukaryota</taxon>
        <taxon>Metazoa</taxon>
        <taxon>Ecdysozoa</taxon>
        <taxon>Arthropoda</taxon>
        <taxon>Hexapoda</taxon>
        <taxon>Insecta</taxon>
        <taxon>Pterygota</taxon>
        <taxon>Neoptera</taxon>
        <taxon>Endopterygota</taxon>
        <taxon>Lepidoptera</taxon>
        <taxon>Glossata</taxon>
        <taxon>Ditrysia</taxon>
        <taxon>Tineoidea</taxon>
        <taxon>Psychidae</taxon>
        <taxon>Oiketicinae</taxon>
        <taxon>Eumeta</taxon>
    </lineage>
</organism>
<dbReference type="AlphaFoldDB" id="A0A4C1UWQ9"/>
<comment type="caution">
    <text evidence="2">The sequence shown here is derived from an EMBL/GenBank/DDBJ whole genome shotgun (WGS) entry which is preliminary data.</text>
</comment>
<evidence type="ECO:0000313" key="2">
    <source>
        <dbReference type="EMBL" id="GBP30224.1"/>
    </source>
</evidence>
<proteinExistence type="predicted"/>
<dbReference type="EMBL" id="BGZK01000230">
    <property type="protein sequence ID" value="GBP30224.1"/>
    <property type="molecule type" value="Genomic_DNA"/>
</dbReference>
<keyword evidence="3" id="KW-1185">Reference proteome</keyword>
<feature type="region of interest" description="Disordered" evidence="1">
    <location>
        <begin position="131"/>
        <end position="153"/>
    </location>
</feature>
<reference evidence="2 3" key="1">
    <citation type="journal article" date="2019" name="Commun. Biol.">
        <title>The bagworm genome reveals a unique fibroin gene that provides high tensile strength.</title>
        <authorList>
            <person name="Kono N."/>
            <person name="Nakamura H."/>
            <person name="Ohtoshi R."/>
            <person name="Tomita M."/>
            <person name="Numata K."/>
            <person name="Arakawa K."/>
        </authorList>
    </citation>
    <scope>NUCLEOTIDE SEQUENCE [LARGE SCALE GENOMIC DNA]</scope>
</reference>
<accession>A0A4C1UWQ9</accession>
<name>A0A4C1UWQ9_EUMVA</name>
<evidence type="ECO:0000313" key="3">
    <source>
        <dbReference type="Proteomes" id="UP000299102"/>
    </source>
</evidence>
<protein>
    <submittedName>
        <fullName evidence="2">Uncharacterized protein</fullName>
    </submittedName>
</protein>
<dbReference type="Proteomes" id="UP000299102">
    <property type="component" value="Unassembled WGS sequence"/>
</dbReference>
<evidence type="ECO:0000256" key="1">
    <source>
        <dbReference type="SAM" id="MobiDB-lite"/>
    </source>
</evidence>